<sequence>MLALARTLWRKLRKMRFSYEPLIEVRISREAILHNLAAFQNFKMDMAVAPVLKANAYGHGLVEVAKVVDREDVPFACVDSYFEALILRNEGFRAPILVVGYTPLENILGSRLERVAFGILSADELYRLAKNARERVAIHLKIDTGMRRHGVTQGGIEEAIALLKANPRLALQGLYTHLADADTPGSAHAARQIEEWNAAVERFRAAIPGIAYFHCAATSGAALAKTIDANVMRLGIGLYGFGTGEEPLPLRPALEMVTRITSVRPLKKGESVGYNAAFTAPRDMQIATIPAGYYEGVDRRLSNHGAVLTRDTPCPIVGRVSMNITSFDISHLPGVGIGEEAVVISVDESAPNCVKAIAKTCETIPYEILVRIPAHLRRVVV</sequence>
<evidence type="ECO:0000313" key="9">
    <source>
        <dbReference type="Proteomes" id="UP000178572"/>
    </source>
</evidence>
<dbReference type="SUPFAM" id="SSF50621">
    <property type="entry name" value="Alanine racemase C-terminal domain-like"/>
    <property type="match status" value="1"/>
</dbReference>
<dbReference type="InterPro" id="IPR009006">
    <property type="entry name" value="Ala_racemase/Decarboxylase_C"/>
</dbReference>
<proteinExistence type="inferred from homology"/>
<dbReference type="PANTHER" id="PTHR30511">
    <property type="entry name" value="ALANINE RACEMASE"/>
    <property type="match status" value="1"/>
</dbReference>
<comment type="caution">
    <text evidence="8">The sequence shown here is derived from an EMBL/GenBank/DDBJ whole genome shotgun (WGS) entry which is preliminary data.</text>
</comment>
<dbReference type="GO" id="GO:0030170">
    <property type="term" value="F:pyridoxal phosphate binding"/>
    <property type="evidence" value="ECO:0007669"/>
    <property type="project" value="UniProtKB-UniRule"/>
</dbReference>
<feature type="modified residue" description="N6-(pyridoxal phosphate)lysine" evidence="4 5">
    <location>
        <position position="53"/>
    </location>
</feature>
<dbReference type="Gene3D" id="3.20.20.10">
    <property type="entry name" value="Alanine racemase"/>
    <property type="match status" value="1"/>
</dbReference>
<comment type="pathway">
    <text evidence="4">Amino-acid biosynthesis; D-alanine biosynthesis; D-alanine from L-alanine: step 1/1.</text>
</comment>
<dbReference type="UniPathway" id="UPA00042">
    <property type="reaction ID" value="UER00497"/>
</dbReference>
<dbReference type="NCBIfam" id="TIGR00492">
    <property type="entry name" value="alr"/>
    <property type="match status" value="1"/>
</dbReference>
<dbReference type="Proteomes" id="UP000178572">
    <property type="component" value="Unassembled WGS sequence"/>
</dbReference>
<comment type="cofactor">
    <cofactor evidence="1 4 5">
        <name>pyridoxal 5'-phosphate</name>
        <dbReference type="ChEBI" id="CHEBI:597326"/>
    </cofactor>
</comment>
<dbReference type="GO" id="GO:0030632">
    <property type="term" value="P:D-alanine biosynthetic process"/>
    <property type="evidence" value="ECO:0007669"/>
    <property type="project" value="UniProtKB-UniRule"/>
</dbReference>
<dbReference type="InterPro" id="IPR001608">
    <property type="entry name" value="Ala_racemase_N"/>
</dbReference>
<feature type="active site" description="Proton acceptor; specific for L-alanine" evidence="4">
    <location>
        <position position="274"/>
    </location>
</feature>
<feature type="domain" description="Alanine racemase C-terminal" evidence="7">
    <location>
        <begin position="253"/>
        <end position="381"/>
    </location>
</feature>
<reference evidence="8 9" key="1">
    <citation type="journal article" date="2016" name="Nat. Commun.">
        <title>Thousands of microbial genomes shed light on interconnected biogeochemical processes in an aquifer system.</title>
        <authorList>
            <person name="Anantharaman K."/>
            <person name="Brown C.T."/>
            <person name="Hug L.A."/>
            <person name="Sharon I."/>
            <person name="Castelle C.J."/>
            <person name="Probst A.J."/>
            <person name="Thomas B.C."/>
            <person name="Singh A."/>
            <person name="Wilkins M.J."/>
            <person name="Karaoz U."/>
            <person name="Brodie E.L."/>
            <person name="Williams K.H."/>
            <person name="Hubbard S.S."/>
            <person name="Banfield J.F."/>
        </authorList>
    </citation>
    <scope>NUCLEOTIDE SEQUENCE [LARGE SCALE GENOMIC DNA]</scope>
</reference>
<evidence type="ECO:0000256" key="4">
    <source>
        <dbReference type="HAMAP-Rule" id="MF_01201"/>
    </source>
</evidence>
<dbReference type="Pfam" id="PF00842">
    <property type="entry name" value="Ala_racemase_C"/>
    <property type="match status" value="1"/>
</dbReference>
<name>A0A1F6DYZ3_9BACT</name>
<dbReference type="PANTHER" id="PTHR30511:SF0">
    <property type="entry name" value="ALANINE RACEMASE, CATABOLIC-RELATED"/>
    <property type="match status" value="1"/>
</dbReference>
<accession>A0A1F6DYZ3</accession>
<feature type="binding site" evidence="4 6">
    <location>
        <position position="148"/>
    </location>
    <ligand>
        <name>substrate</name>
    </ligand>
</feature>
<comment type="function">
    <text evidence="4">Catalyzes the interconversion of L-alanine and D-alanine. May also act on other amino acids.</text>
</comment>
<dbReference type="CDD" id="cd00430">
    <property type="entry name" value="PLPDE_III_AR"/>
    <property type="match status" value="1"/>
</dbReference>
<organism evidence="8 9">
    <name type="scientific">Candidatus Kaiserbacteria bacterium RIFCSPHIGHO2_02_FULL_59_21</name>
    <dbReference type="NCBI Taxonomy" id="1798500"/>
    <lineage>
        <taxon>Bacteria</taxon>
        <taxon>Candidatus Kaiseribacteriota</taxon>
    </lineage>
</organism>
<keyword evidence="3 4" id="KW-0413">Isomerase</keyword>
<dbReference type="STRING" id="1798500.A3C21_03235"/>
<comment type="catalytic activity">
    <reaction evidence="4">
        <text>L-alanine = D-alanine</text>
        <dbReference type="Rhea" id="RHEA:20249"/>
        <dbReference type="ChEBI" id="CHEBI:57416"/>
        <dbReference type="ChEBI" id="CHEBI:57972"/>
        <dbReference type="EC" id="5.1.1.1"/>
    </reaction>
</comment>
<evidence type="ECO:0000256" key="5">
    <source>
        <dbReference type="PIRSR" id="PIRSR600821-50"/>
    </source>
</evidence>
<dbReference type="GO" id="GO:0008784">
    <property type="term" value="F:alanine racemase activity"/>
    <property type="evidence" value="ECO:0007669"/>
    <property type="project" value="UniProtKB-UniRule"/>
</dbReference>
<evidence type="ECO:0000313" key="8">
    <source>
        <dbReference type="EMBL" id="OGG66674.1"/>
    </source>
</evidence>
<evidence type="ECO:0000256" key="1">
    <source>
        <dbReference type="ARBA" id="ARBA00001933"/>
    </source>
</evidence>
<dbReference type="SMART" id="SM01005">
    <property type="entry name" value="Ala_racemase_C"/>
    <property type="match status" value="1"/>
</dbReference>
<evidence type="ECO:0000256" key="2">
    <source>
        <dbReference type="ARBA" id="ARBA00022898"/>
    </source>
</evidence>
<dbReference type="GO" id="GO:0005829">
    <property type="term" value="C:cytosol"/>
    <property type="evidence" value="ECO:0007669"/>
    <property type="project" value="TreeGrafter"/>
</dbReference>
<dbReference type="PRINTS" id="PR00992">
    <property type="entry name" value="ALARACEMASE"/>
</dbReference>
<protein>
    <recommendedName>
        <fullName evidence="4">Alanine racemase</fullName>
        <ecNumber evidence="4">5.1.1.1</ecNumber>
    </recommendedName>
</protein>
<dbReference type="Pfam" id="PF01168">
    <property type="entry name" value="Ala_racemase_N"/>
    <property type="match status" value="1"/>
</dbReference>
<evidence type="ECO:0000259" key="7">
    <source>
        <dbReference type="SMART" id="SM01005"/>
    </source>
</evidence>
<dbReference type="EMBL" id="MFLN01000040">
    <property type="protein sequence ID" value="OGG66674.1"/>
    <property type="molecule type" value="Genomic_DNA"/>
</dbReference>
<evidence type="ECO:0000256" key="3">
    <source>
        <dbReference type="ARBA" id="ARBA00023235"/>
    </source>
</evidence>
<dbReference type="AlphaFoldDB" id="A0A1F6DYZ3"/>
<gene>
    <name evidence="8" type="ORF">A3C21_03235</name>
</gene>
<dbReference type="InterPro" id="IPR029066">
    <property type="entry name" value="PLP-binding_barrel"/>
</dbReference>
<dbReference type="Gene3D" id="2.40.37.10">
    <property type="entry name" value="Lyase, Ornithine Decarboxylase, Chain A, domain 1"/>
    <property type="match status" value="1"/>
</dbReference>
<comment type="similarity">
    <text evidence="4">Belongs to the alanine racemase family.</text>
</comment>
<dbReference type="SUPFAM" id="SSF51419">
    <property type="entry name" value="PLP-binding barrel"/>
    <property type="match status" value="1"/>
</dbReference>
<dbReference type="EC" id="5.1.1.1" evidence="4"/>
<evidence type="ECO:0000256" key="6">
    <source>
        <dbReference type="PIRSR" id="PIRSR600821-52"/>
    </source>
</evidence>
<dbReference type="InterPro" id="IPR000821">
    <property type="entry name" value="Ala_racemase"/>
</dbReference>
<feature type="active site" description="Proton acceptor; specific for D-alanine" evidence="4">
    <location>
        <position position="53"/>
    </location>
</feature>
<dbReference type="HAMAP" id="MF_01201">
    <property type="entry name" value="Ala_racemase"/>
    <property type="match status" value="1"/>
</dbReference>
<feature type="binding site" evidence="4 6">
    <location>
        <position position="322"/>
    </location>
    <ligand>
        <name>substrate</name>
    </ligand>
</feature>
<keyword evidence="2 4" id="KW-0663">Pyridoxal phosphate</keyword>
<dbReference type="InterPro" id="IPR011079">
    <property type="entry name" value="Ala_racemase_C"/>
</dbReference>